<protein>
    <submittedName>
        <fullName evidence="1">Uncharacterized protein</fullName>
    </submittedName>
</protein>
<organism evidence="1 2">
    <name type="scientific">Diphasiastrum complanatum</name>
    <name type="common">Issler's clubmoss</name>
    <name type="synonym">Lycopodium complanatum</name>
    <dbReference type="NCBI Taxonomy" id="34168"/>
    <lineage>
        <taxon>Eukaryota</taxon>
        <taxon>Viridiplantae</taxon>
        <taxon>Streptophyta</taxon>
        <taxon>Embryophyta</taxon>
        <taxon>Tracheophyta</taxon>
        <taxon>Lycopodiopsida</taxon>
        <taxon>Lycopodiales</taxon>
        <taxon>Lycopodiaceae</taxon>
        <taxon>Lycopodioideae</taxon>
        <taxon>Diphasiastrum</taxon>
    </lineage>
</organism>
<accession>A0ACC2EVX1</accession>
<comment type="caution">
    <text evidence="1">The sequence shown here is derived from an EMBL/GenBank/DDBJ whole genome shotgun (WGS) entry which is preliminary data.</text>
</comment>
<proteinExistence type="predicted"/>
<dbReference type="EMBL" id="CM055092">
    <property type="protein sequence ID" value="KAJ7570643.1"/>
    <property type="molecule type" value="Genomic_DNA"/>
</dbReference>
<reference evidence="2" key="1">
    <citation type="journal article" date="2024" name="Proc. Natl. Acad. Sci. U.S.A.">
        <title>Extraordinary preservation of gene collinearity over three hundred million years revealed in homosporous lycophytes.</title>
        <authorList>
            <person name="Li C."/>
            <person name="Wickell D."/>
            <person name="Kuo L.Y."/>
            <person name="Chen X."/>
            <person name="Nie B."/>
            <person name="Liao X."/>
            <person name="Peng D."/>
            <person name="Ji J."/>
            <person name="Jenkins J."/>
            <person name="Williams M."/>
            <person name="Shu S."/>
            <person name="Plott C."/>
            <person name="Barry K."/>
            <person name="Rajasekar S."/>
            <person name="Grimwood J."/>
            <person name="Han X."/>
            <person name="Sun S."/>
            <person name="Hou Z."/>
            <person name="He W."/>
            <person name="Dai G."/>
            <person name="Sun C."/>
            <person name="Schmutz J."/>
            <person name="Leebens-Mack J.H."/>
            <person name="Li F.W."/>
            <person name="Wang L."/>
        </authorList>
    </citation>
    <scope>NUCLEOTIDE SEQUENCE [LARGE SCALE GENOMIC DNA]</scope>
    <source>
        <strain evidence="2">cv. PW_Plant_1</strain>
    </source>
</reference>
<name>A0ACC2EVX1_DIPCM</name>
<evidence type="ECO:0000313" key="1">
    <source>
        <dbReference type="EMBL" id="KAJ7570643.1"/>
    </source>
</evidence>
<gene>
    <name evidence="1" type="ORF">O6H91_01G129900</name>
</gene>
<evidence type="ECO:0000313" key="2">
    <source>
        <dbReference type="Proteomes" id="UP001162992"/>
    </source>
</evidence>
<dbReference type="Proteomes" id="UP001162992">
    <property type="component" value="Chromosome 1"/>
</dbReference>
<keyword evidence="2" id="KW-1185">Reference proteome</keyword>
<sequence length="341" mass="38446">MMDGSDGLKTGEDEDAAQKEALETMTVMIQGWFFEEEEERQQQKQEQEQEQDDQLSVHSESGAKDFVYEMLTMRKGKVPTQVLIRQFPGRGLSFQLWPAASALCWYLEEIYANAGMWIPCLVTEQQQPRLSVEGPTGITDELESHLNGCAERSIAPRRRLRVLELGSGTGLVGLVAAFLGGEVVLTDLEHVVPNLRHNVGVNLKQIEAFGGVIVTETLRWGIREDVEKLGSFDIVLASDVVYYDTLFDPLLKTLKWLVESTGSQKLVNGVQRTTSMEDVSTVSNGLRPFILLAHVRRWKKDAQFFRMASKYFDVQAAHKYPATAESRKGTVVYRLMSREKP</sequence>